<name>A0ABX8HMD5_9PSED</name>
<proteinExistence type="predicted"/>
<dbReference type="GO" id="GO:0003743">
    <property type="term" value="F:translation initiation factor activity"/>
    <property type="evidence" value="ECO:0007669"/>
    <property type="project" value="UniProtKB-KW"/>
</dbReference>
<dbReference type="Proteomes" id="UP000683401">
    <property type="component" value="Chromosome"/>
</dbReference>
<evidence type="ECO:0000313" key="3">
    <source>
        <dbReference type="Proteomes" id="UP000683401"/>
    </source>
</evidence>
<organism evidence="2 3">
    <name type="scientific">Pseudomonas lijiangensis</name>
    <dbReference type="NCBI Taxonomy" id="2995658"/>
    <lineage>
        <taxon>Bacteria</taxon>
        <taxon>Pseudomonadati</taxon>
        <taxon>Pseudomonadota</taxon>
        <taxon>Gammaproteobacteria</taxon>
        <taxon>Pseudomonadales</taxon>
        <taxon>Pseudomonadaceae</taxon>
        <taxon>Pseudomonas</taxon>
    </lineage>
</organism>
<feature type="compositionally biased region" description="Basic and acidic residues" evidence="1">
    <location>
        <begin position="107"/>
        <end position="133"/>
    </location>
</feature>
<evidence type="ECO:0000256" key="1">
    <source>
        <dbReference type="SAM" id="MobiDB-lite"/>
    </source>
</evidence>
<evidence type="ECO:0000313" key="2">
    <source>
        <dbReference type="EMBL" id="QWU81297.1"/>
    </source>
</evidence>
<dbReference type="EMBL" id="CP076668">
    <property type="protein sequence ID" value="QWU81297.1"/>
    <property type="molecule type" value="Genomic_DNA"/>
</dbReference>
<dbReference type="PROSITE" id="PS51257">
    <property type="entry name" value="PROKAR_LIPOPROTEIN"/>
    <property type="match status" value="1"/>
</dbReference>
<sequence length="216" mass="22594">MNNAFRCLGLFVVVLLSACDSQDAPVPKPKVEASVAAPAAPAIQPPAAAVEPPAAKPAAPVHELKPGVPVVPVVAGKGEVTPPRPVSVAKSPASREAAKAPVAKAAPAKEKAVAATASREKSKTAKTSVKDVRLPQPKLDLSLPPEMVKELSPPANVITAKRKPLLPQMFGSKGSSSDPSPFELNGRLLSNEMQLQMRNESRRDIEGAALDFKFKQ</sequence>
<feature type="region of interest" description="Disordered" evidence="1">
    <location>
        <begin position="79"/>
        <end position="147"/>
    </location>
</feature>
<feature type="region of interest" description="Disordered" evidence="1">
    <location>
        <begin position="37"/>
        <end position="61"/>
    </location>
</feature>
<keyword evidence="2" id="KW-0396">Initiation factor</keyword>
<gene>
    <name evidence="2" type="ORF">KQP88_14580</name>
</gene>
<protein>
    <submittedName>
        <fullName evidence="2">Translation initiation factor 2</fullName>
    </submittedName>
</protein>
<dbReference type="RefSeq" id="WP_216703438.1">
    <property type="nucleotide sequence ID" value="NZ_CP076668.1"/>
</dbReference>
<keyword evidence="2" id="KW-0648">Protein biosynthesis</keyword>
<keyword evidence="3" id="KW-1185">Reference proteome</keyword>
<accession>A0ABX8HMD5</accession>
<reference evidence="3" key="1">
    <citation type="submission" date="2021-06" db="EMBL/GenBank/DDBJ databases">
        <title>Identification of Pseudomonas cichorii causing bacterial leaf black spot of flue-cured tobacco, a new disease in China.</title>
        <authorList>
            <person name="Lu C.-H."/>
        </authorList>
    </citation>
    <scope>NUCLEOTIDE SEQUENCE [LARGE SCALE GENOMIC DNA]</scope>
    <source>
        <strain evidence="3">LJ2</strain>
    </source>
</reference>